<keyword evidence="3" id="KW-1185">Reference proteome</keyword>
<dbReference type="AlphaFoldDB" id="A0A1W2CQ53"/>
<proteinExistence type="predicted"/>
<dbReference type="RefSeq" id="WP_084069873.1">
    <property type="nucleotide sequence ID" value="NZ_FWXY01000013.1"/>
</dbReference>
<dbReference type="Pfam" id="PF09924">
    <property type="entry name" value="LPG_synthase_C"/>
    <property type="match status" value="1"/>
</dbReference>
<reference evidence="2 3" key="1">
    <citation type="submission" date="2017-04" db="EMBL/GenBank/DDBJ databases">
        <authorList>
            <person name="Afonso C.L."/>
            <person name="Miller P.J."/>
            <person name="Scott M.A."/>
            <person name="Spackman E."/>
            <person name="Goraichik I."/>
            <person name="Dimitrov K.M."/>
            <person name="Suarez D.L."/>
            <person name="Swayne D.E."/>
        </authorList>
    </citation>
    <scope>NUCLEOTIDE SEQUENCE [LARGE SCALE GENOMIC DNA]</scope>
    <source>
        <strain evidence="2 3">DSM 3385</strain>
    </source>
</reference>
<dbReference type="EMBL" id="FWXY01000013">
    <property type="protein sequence ID" value="SMC87331.1"/>
    <property type="molecule type" value="Genomic_DNA"/>
</dbReference>
<dbReference type="OrthoDB" id="9765580at2"/>
<dbReference type="Proteomes" id="UP000192418">
    <property type="component" value="Unassembled WGS sequence"/>
</dbReference>
<dbReference type="PANTHER" id="PTHR41373">
    <property type="entry name" value="DUF2156 DOMAIN-CONTAINING PROTEIN"/>
    <property type="match status" value="1"/>
</dbReference>
<protein>
    <recommendedName>
        <fullName evidence="1">Phosphatidylglycerol lysyltransferase C-terminal domain-containing protein</fullName>
    </recommendedName>
</protein>
<sequence>MIPDYPDSVEISIDHREVLHPMFQKLEQGISEFTFANIYLFRQQHNYRLTRVDQKHLVILGDDNGASFFMCPFGLPSQAAVNNLFDTHVTLKCATRLQANHFEERGFIVTRDRDNFDYLYSRKSLAELSGRKYHKKRNLIKAFVNNYAYEGRPLLDEHIPQAVSVLDEWQKNRRDHGDYLAAREALEKCDPLQLCGGIYYVDNRPVAYTLGEELARGTSFVIHFEKALNQYKGIYQFVNQAFAAIITDHYETINREQDLGNPGLRQAKMSYKPSGFVEKFKITRPGNMVAISPEYENMGE</sequence>
<dbReference type="Gene3D" id="3.40.630.30">
    <property type="match status" value="1"/>
</dbReference>
<dbReference type="InterPro" id="IPR016732">
    <property type="entry name" value="UCP018688"/>
</dbReference>
<organism evidence="2 3">
    <name type="scientific">Desulfocicer vacuolatum DSM 3385</name>
    <dbReference type="NCBI Taxonomy" id="1121400"/>
    <lineage>
        <taxon>Bacteria</taxon>
        <taxon>Pseudomonadati</taxon>
        <taxon>Thermodesulfobacteriota</taxon>
        <taxon>Desulfobacteria</taxon>
        <taxon>Desulfobacterales</taxon>
        <taxon>Desulfobacteraceae</taxon>
        <taxon>Desulfocicer</taxon>
    </lineage>
</organism>
<name>A0A1W2CQ53_9BACT</name>
<evidence type="ECO:0000313" key="2">
    <source>
        <dbReference type="EMBL" id="SMC87331.1"/>
    </source>
</evidence>
<evidence type="ECO:0000259" key="1">
    <source>
        <dbReference type="Pfam" id="PF09924"/>
    </source>
</evidence>
<dbReference type="InterPro" id="IPR024320">
    <property type="entry name" value="LPG_synthase_C"/>
</dbReference>
<gene>
    <name evidence="2" type="ORF">SAMN02746065_11344</name>
</gene>
<dbReference type="PIRSF" id="PIRSF018688">
    <property type="entry name" value="UCP018688"/>
    <property type="match status" value="1"/>
</dbReference>
<dbReference type="SUPFAM" id="SSF55729">
    <property type="entry name" value="Acyl-CoA N-acyltransferases (Nat)"/>
    <property type="match status" value="2"/>
</dbReference>
<accession>A0A1W2CQ53</accession>
<evidence type="ECO:0000313" key="3">
    <source>
        <dbReference type="Proteomes" id="UP000192418"/>
    </source>
</evidence>
<dbReference type="InterPro" id="IPR016181">
    <property type="entry name" value="Acyl_CoA_acyltransferase"/>
</dbReference>
<feature type="domain" description="Phosphatidylglycerol lysyltransferase C-terminal" evidence="1">
    <location>
        <begin position="24"/>
        <end position="280"/>
    </location>
</feature>
<dbReference type="STRING" id="1121400.SAMN02746065_11344"/>
<dbReference type="PANTHER" id="PTHR41373:SF1">
    <property type="entry name" value="PHOSPHATIDYLGLYCEROL LYSYLTRANSFERASE C-TERMINAL DOMAIN-CONTAINING PROTEIN"/>
    <property type="match status" value="1"/>
</dbReference>